<dbReference type="AlphaFoldDB" id="A0A1X2H0N0"/>
<dbReference type="STRING" id="13706.A0A1X2H0N0"/>
<keyword evidence="3" id="KW-0808">Transferase</keyword>
<reference evidence="3 4" key="1">
    <citation type="submission" date="2016-07" db="EMBL/GenBank/DDBJ databases">
        <title>Pervasive Adenine N6-methylation of Active Genes in Fungi.</title>
        <authorList>
            <consortium name="DOE Joint Genome Institute"/>
            <person name="Mondo S.J."/>
            <person name="Dannebaum R.O."/>
            <person name="Kuo R.C."/>
            <person name="Labutti K."/>
            <person name="Haridas S."/>
            <person name="Kuo A."/>
            <person name="Salamov A."/>
            <person name="Ahrendt S.R."/>
            <person name="Lipzen A."/>
            <person name="Sullivan W."/>
            <person name="Andreopoulos W.B."/>
            <person name="Clum A."/>
            <person name="Lindquist E."/>
            <person name="Daum C."/>
            <person name="Ramamoorthy G.K."/>
            <person name="Gryganskyi A."/>
            <person name="Culley D."/>
            <person name="Magnuson J.K."/>
            <person name="James T.Y."/>
            <person name="O'Malley M.A."/>
            <person name="Stajich J.E."/>
            <person name="Spatafora J.W."/>
            <person name="Visel A."/>
            <person name="Grigoriev I.V."/>
        </authorList>
    </citation>
    <scope>NUCLEOTIDE SEQUENCE [LARGE SCALE GENOMIC DNA]</scope>
    <source>
        <strain evidence="3 4">NRRL 2496</strain>
    </source>
</reference>
<dbReference type="GO" id="GO:0008168">
    <property type="term" value="F:methyltransferase activity"/>
    <property type="evidence" value="ECO:0007669"/>
    <property type="project" value="UniProtKB-KW"/>
</dbReference>
<dbReference type="PANTHER" id="PTHR43591:SF24">
    <property type="entry name" value="2-METHOXY-6-POLYPRENYL-1,4-BENZOQUINOL METHYLASE, MITOCHONDRIAL"/>
    <property type="match status" value="1"/>
</dbReference>
<dbReference type="EMBL" id="MCGN01000011">
    <property type="protein sequence ID" value="ORY90974.1"/>
    <property type="molecule type" value="Genomic_DNA"/>
</dbReference>
<comment type="caution">
    <text evidence="3">The sequence shown here is derived from an EMBL/GenBank/DDBJ whole genome shotgun (WGS) entry which is preliminary data.</text>
</comment>
<name>A0A1X2H0N0_SYNRA</name>
<dbReference type="GO" id="GO:0032259">
    <property type="term" value="P:methylation"/>
    <property type="evidence" value="ECO:0007669"/>
    <property type="project" value="UniProtKB-KW"/>
</dbReference>
<dbReference type="OrthoDB" id="2013972at2759"/>
<dbReference type="Gene3D" id="3.40.50.150">
    <property type="entry name" value="Vaccinia Virus protein VP39"/>
    <property type="match status" value="1"/>
</dbReference>
<dbReference type="SUPFAM" id="SSF53335">
    <property type="entry name" value="S-adenosyl-L-methionine-dependent methyltransferases"/>
    <property type="match status" value="1"/>
</dbReference>
<keyword evidence="4" id="KW-1185">Reference proteome</keyword>
<dbReference type="CDD" id="cd02440">
    <property type="entry name" value="AdoMet_MTases"/>
    <property type="match status" value="1"/>
</dbReference>
<dbReference type="InterPro" id="IPR041698">
    <property type="entry name" value="Methyltransf_25"/>
</dbReference>
<gene>
    <name evidence="3" type="ORF">BCR43DRAFT_446502</name>
</gene>
<accession>A0A1X2H0N0</accession>
<proteinExistence type="predicted"/>
<dbReference type="Pfam" id="PF13649">
    <property type="entry name" value="Methyltransf_25"/>
    <property type="match status" value="1"/>
</dbReference>
<protein>
    <submittedName>
        <fullName evidence="3">S-adenosyl-L-methionine-dependent methyltransferase</fullName>
    </submittedName>
</protein>
<dbReference type="OMA" id="LRNECAM"/>
<keyword evidence="3" id="KW-0489">Methyltransferase</keyword>
<dbReference type="InParanoid" id="A0A1X2H0N0"/>
<dbReference type="PANTHER" id="PTHR43591">
    <property type="entry name" value="METHYLTRANSFERASE"/>
    <property type="match status" value="1"/>
</dbReference>
<evidence type="ECO:0000256" key="1">
    <source>
        <dbReference type="SAM" id="MobiDB-lite"/>
    </source>
</evidence>
<feature type="domain" description="Methyltransferase" evidence="2">
    <location>
        <begin position="59"/>
        <end position="151"/>
    </location>
</feature>
<organism evidence="3 4">
    <name type="scientific">Syncephalastrum racemosum</name>
    <name type="common">Filamentous fungus</name>
    <dbReference type="NCBI Taxonomy" id="13706"/>
    <lineage>
        <taxon>Eukaryota</taxon>
        <taxon>Fungi</taxon>
        <taxon>Fungi incertae sedis</taxon>
        <taxon>Mucoromycota</taxon>
        <taxon>Mucoromycotina</taxon>
        <taxon>Mucoromycetes</taxon>
        <taxon>Mucorales</taxon>
        <taxon>Syncephalastraceae</taxon>
        <taxon>Syncephalastrum</taxon>
    </lineage>
</organism>
<feature type="region of interest" description="Disordered" evidence="1">
    <location>
        <begin position="1"/>
        <end position="20"/>
    </location>
</feature>
<dbReference type="Proteomes" id="UP000242180">
    <property type="component" value="Unassembled WGS sequence"/>
</dbReference>
<sequence length="303" mass="34703">MPKKRRAKEEESVASRPDYVLSSNSEEDDRLVAQHYLLRMALGGSDYHVPSTCLQNAVVLDVGCGSGAWTMEMATAFPRSTFIGIDPNASFPQDIKPKNCHFRQYKLDPTQLPFPDNSFDYIYQRDLNWGLSRRTWRTLMAEYHRILKPGGWIEVVEQDLETQSTLDKECALNDSLQRGLLLRQQDPRIARHLPTLLAVTGFRRVESEFQSLPLGWDPLLDAGSTTTSPSLRQRQLHSSRLSKAVASQQLFLLKSLRPWLSSVMNLNKDRYNSYIASLPEEWRLSRAYVNWHCITAQKPATSF</sequence>
<evidence type="ECO:0000313" key="4">
    <source>
        <dbReference type="Proteomes" id="UP000242180"/>
    </source>
</evidence>
<evidence type="ECO:0000313" key="3">
    <source>
        <dbReference type="EMBL" id="ORY90974.1"/>
    </source>
</evidence>
<dbReference type="InterPro" id="IPR029063">
    <property type="entry name" value="SAM-dependent_MTases_sf"/>
</dbReference>
<evidence type="ECO:0000259" key="2">
    <source>
        <dbReference type="Pfam" id="PF13649"/>
    </source>
</evidence>